<dbReference type="KEGG" id="kox:KOX_11895"/>
<dbReference type="PANTHER" id="PTHR30146:SF148">
    <property type="entry name" value="HTH-TYPE TRANSCRIPTIONAL REPRESSOR PURR-RELATED"/>
    <property type="match status" value="1"/>
</dbReference>
<reference evidence="6 7" key="1">
    <citation type="journal article" date="2012" name="J. Bacteriol.">
        <title>Complete genome sequence of Klebsiella oxytoca KCTC 1686, used in production of 2,3-butanediol.</title>
        <authorList>
            <person name="Shin S.H."/>
            <person name="Kim S."/>
            <person name="Kim J.Y."/>
            <person name="Lee S."/>
            <person name="Um Y."/>
            <person name="Oh M.K."/>
            <person name="Kim Y.R."/>
            <person name="Lee J."/>
            <person name="Yang K.S."/>
        </authorList>
    </citation>
    <scope>NUCLEOTIDE SEQUENCE [LARGE SCALE GENOMIC DNA]</scope>
    <source>
        <strain evidence="7">ATCC 8724 / DSM 4798 / JCM 20051 / NBRC 3318 / NRRL B-199 / KCTC 1686</strain>
    </source>
</reference>
<dbReference type="InterPro" id="IPR046335">
    <property type="entry name" value="LacI/GalR-like_sensor"/>
</dbReference>
<evidence type="ECO:0000259" key="5">
    <source>
        <dbReference type="PROSITE" id="PS50932"/>
    </source>
</evidence>
<dbReference type="PANTHER" id="PTHR30146">
    <property type="entry name" value="LACI-RELATED TRANSCRIPTIONAL REPRESSOR"/>
    <property type="match status" value="1"/>
</dbReference>
<feature type="domain" description="HTH lacI-type" evidence="5">
    <location>
        <begin position="36"/>
        <end position="91"/>
    </location>
</feature>
<dbReference type="CDD" id="cd01392">
    <property type="entry name" value="HTH_LacI"/>
    <property type="match status" value="1"/>
</dbReference>
<dbReference type="PROSITE" id="PS00356">
    <property type="entry name" value="HTH_LACI_1"/>
    <property type="match status" value="1"/>
</dbReference>
<dbReference type="Gene3D" id="3.40.50.2300">
    <property type="match status" value="2"/>
</dbReference>
<dbReference type="EMBL" id="CP003218">
    <property type="protein sequence ID" value="AEX04105.1"/>
    <property type="molecule type" value="Genomic_DNA"/>
</dbReference>
<dbReference type="SUPFAM" id="SSF47413">
    <property type="entry name" value="lambda repressor-like DNA-binding domains"/>
    <property type="match status" value="1"/>
</dbReference>
<dbReference type="Gene3D" id="1.10.260.40">
    <property type="entry name" value="lambda repressor-like DNA-binding domains"/>
    <property type="match status" value="1"/>
</dbReference>
<dbReference type="CDD" id="cd06285">
    <property type="entry name" value="PBP1_LacI-like"/>
    <property type="match status" value="1"/>
</dbReference>
<evidence type="ECO:0000256" key="3">
    <source>
        <dbReference type="ARBA" id="ARBA00023125"/>
    </source>
</evidence>
<dbReference type="GO" id="GO:0003700">
    <property type="term" value="F:DNA-binding transcription factor activity"/>
    <property type="evidence" value="ECO:0007669"/>
    <property type="project" value="TreeGrafter"/>
</dbReference>
<dbReference type="AlphaFoldDB" id="A0A0H3HCI4"/>
<dbReference type="PROSITE" id="PS50932">
    <property type="entry name" value="HTH_LACI_2"/>
    <property type="match status" value="1"/>
</dbReference>
<dbReference type="Pfam" id="PF00356">
    <property type="entry name" value="LacI"/>
    <property type="match status" value="1"/>
</dbReference>
<dbReference type="Pfam" id="PF13377">
    <property type="entry name" value="Peripla_BP_3"/>
    <property type="match status" value="1"/>
</dbReference>
<organism evidence="6 7">
    <name type="scientific">Klebsiella michiganensis (strain ATCC 8724 / DSM 4798 / JCM 20051 / NBRC 3318 / NRRL B-199 / KCTC 1686 / BUCSAV 143 / CCM 1901)</name>
    <dbReference type="NCBI Taxonomy" id="1006551"/>
    <lineage>
        <taxon>Bacteria</taxon>
        <taxon>Pseudomonadati</taxon>
        <taxon>Pseudomonadota</taxon>
        <taxon>Gammaproteobacteria</taxon>
        <taxon>Enterobacterales</taxon>
        <taxon>Enterobacteriaceae</taxon>
        <taxon>Klebsiella/Raoultella group</taxon>
        <taxon>Klebsiella</taxon>
    </lineage>
</organism>
<dbReference type="InterPro" id="IPR028082">
    <property type="entry name" value="Peripla_BP_I"/>
</dbReference>
<keyword evidence="2" id="KW-0805">Transcription regulation</keyword>
<sequence length="363" mass="39873">MVSVERATRIFTRIDELEQQMDQESELNDLPEKKLATMRDVARAAGVSVSTVSRVLDERLPTSRSASAEKIRQVARELGYRRDYVASSLRRGDTGTLGVLVPRLTDAVTAMLFEEIARAAARRGYFAIVATCGDSKDQEKNAVESLLDRRVDGLIMSTCRLDDPLPQTLRERDVPHVLALRTDGFSPSSVGDDELGGYLATRHLIDLGHRDIGLIGGPDFASNARNRRKGFERAMQEAGLRIEAEWCCHSDFNIASGEQQGMKILSQPHRPSALFAVNDELAIGVLAAAHQQGLVIGEDLSLVGYNDIPLVSRLPVALTSVRTPLEHIASNAVDMLLNPEINNNMRITTPSLIPRKSTASPRK</sequence>
<protein>
    <submittedName>
        <fullName evidence="6">Transcriptional regulator, LacI family</fullName>
    </submittedName>
</protein>
<accession>A0A0H3HCI4</accession>
<keyword evidence="4" id="KW-0804">Transcription</keyword>
<proteinExistence type="predicted"/>
<evidence type="ECO:0000256" key="2">
    <source>
        <dbReference type="ARBA" id="ARBA00023015"/>
    </source>
</evidence>
<dbReference type="SUPFAM" id="SSF53822">
    <property type="entry name" value="Periplasmic binding protein-like I"/>
    <property type="match status" value="1"/>
</dbReference>
<keyword evidence="3" id="KW-0238">DNA-binding</keyword>
<evidence type="ECO:0000256" key="1">
    <source>
        <dbReference type="ARBA" id="ARBA00022491"/>
    </source>
</evidence>
<keyword evidence="1" id="KW-0678">Repressor</keyword>
<dbReference type="PRINTS" id="PR00036">
    <property type="entry name" value="HTHLACI"/>
</dbReference>
<gene>
    <name evidence="6" type="ordered locus">KOX_11895</name>
</gene>
<evidence type="ECO:0000313" key="7">
    <source>
        <dbReference type="Proteomes" id="UP000007843"/>
    </source>
</evidence>
<dbReference type="GO" id="GO:0000976">
    <property type="term" value="F:transcription cis-regulatory region binding"/>
    <property type="evidence" value="ECO:0007669"/>
    <property type="project" value="TreeGrafter"/>
</dbReference>
<dbReference type="InterPro" id="IPR000843">
    <property type="entry name" value="HTH_LacI"/>
</dbReference>
<dbReference type="InterPro" id="IPR010982">
    <property type="entry name" value="Lambda_DNA-bd_dom_sf"/>
</dbReference>
<name>A0A0H3HCI4_KLEM8</name>
<dbReference type="SMART" id="SM00354">
    <property type="entry name" value="HTH_LACI"/>
    <property type="match status" value="1"/>
</dbReference>
<dbReference type="HOGENOM" id="CLU_037628_6_1_6"/>
<dbReference type="Proteomes" id="UP000007843">
    <property type="component" value="Chromosome"/>
</dbReference>
<evidence type="ECO:0000313" key="6">
    <source>
        <dbReference type="EMBL" id="AEX04105.1"/>
    </source>
</evidence>
<evidence type="ECO:0000256" key="4">
    <source>
        <dbReference type="ARBA" id="ARBA00023163"/>
    </source>
</evidence>